<dbReference type="EC" id="1.3.5.2" evidence="6"/>
<evidence type="ECO:0000256" key="1">
    <source>
        <dbReference type="ARBA" id="ARBA00001917"/>
    </source>
</evidence>
<comment type="subcellular location">
    <subcellularLocation>
        <location evidence="3">Membrane</location>
    </subcellularLocation>
</comment>
<keyword evidence="10" id="KW-0665">Pyrimidine biosynthesis</keyword>
<dbReference type="InterPro" id="IPR013785">
    <property type="entry name" value="Aldolase_TIM"/>
</dbReference>
<dbReference type="AlphaFoldDB" id="A0A183E4J0"/>
<keyword evidence="11" id="KW-0560">Oxidoreductase</keyword>
<evidence type="ECO:0000256" key="13">
    <source>
        <dbReference type="ARBA" id="ARBA00031623"/>
    </source>
</evidence>
<feature type="domain" description="Dihydroorotate dehydrogenase catalytic" evidence="15">
    <location>
        <begin position="33"/>
        <end position="167"/>
    </location>
</feature>
<organism evidence="16">
    <name type="scientific">Gongylonema pulchrum</name>
    <dbReference type="NCBI Taxonomy" id="637853"/>
    <lineage>
        <taxon>Eukaryota</taxon>
        <taxon>Metazoa</taxon>
        <taxon>Ecdysozoa</taxon>
        <taxon>Nematoda</taxon>
        <taxon>Chromadorea</taxon>
        <taxon>Rhabditida</taxon>
        <taxon>Spirurina</taxon>
        <taxon>Spiruromorpha</taxon>
        <taxon>Spiruroidea</taxon>
        <taxon>Gongylonematidae</taxon>
        <taxon>Gongylonema</taxon>
    </lineage>
</organism>
<proteinExistence type="inferred from homology"/>
<evidence type="ECO:0000313" key="16">
    <source>
        <dbReference type="WBParaSite" id="GPUH_0001590301-mRNA-1"/>
    </source>
</evidence>
<evidence type="ECO:0000259" key="15">
    <source>
        <dbReference type="Pfam" id="PF01180"/>
    </source>
</evidence>
<sequence length="294" mass="32098">LGPEKIVRLNVHLAKHHLLPPFGQSYREYPELRCSTMGIQFNNPLGLAAGFDKDAQAINGLRRSGFGFIEVGTVTPLPQKRDRKSTLKRTETSEGYITQGNFSSAGLGTAHLLVKNTFDRSTDVPLGVNIGRNTEFHRLKTDYGLGVDYFGNFSDYLVVNFGVPNGAEKLSDLEIMSLDKRYGIDGVIISNFTAHRSQENTGTTDGFVSGEPLRDISTDCIPGKVPIIGCGGVSSGQDAYDKIRAGASLIQLYSSLLYQGFPVIGKIKRELVELLNRDGFKNVSEAVGADYTKK</sequence>
<dbReference type="GO" id="GO:0044205">
    <property type="term" value="P:'de novo' UMP biosynthetic process"/>
    <property type="evidence" value="ECO:0007669"/>
    <property type="project" value="UniProtKB-UniPathway"/>
</dbReference>
<evidence type="ECO:0000256" key="12">
    <source>
        <dbReference type="ARBA" id="ARBA00023136"/>
    </source>
</evidence>
<evidence type="ECO:0000256" key="5">
    <source>
        <dbReference type="ARBA" id="ARBA00005359"/>
    </source>
</evidence>
<evidence type="ECO:0000256" key="8">
    <source>
        <dbReference type="ARBA" id="ARBA00022630"/>
    </source>
</evidence>
<dbReference type="PIRSF" id="PIRSF000164">
    <property type="entry name" value="DHO_oxidase"/>
    <property type="match status" value="1"/>
</dbReference>
<evidence type="ECO:0000256" key="10">
    <source>
        <dbReference type="ARBA" id="ARBA00022975"/>
    </source>
</evidence>
<evidence type="ECO:0000256" key="9">
    <source>
        <dbReference type="ARBA" id="ARBA00022643"/>
    </source>
</evidence>
<comment type="pathway">
    <text evidence="4">Pyrimidine metabolism; UMP biosynthesis via de novo pathway; orotate from (S)-dihydroorotate (quinone route): step 1/1.</text>
</comment>
<reference evidence="16" key="1">
    <citation type="submission" date="2016-06" db="UniProtKB">
        <authorList>
            <consortium name="WormBaseParasite"/>
        </authorList>
    </citation>
    <scope>IDENTIFICATION</scope>
</reference>
<evidence type="ECO:0000256" key="11">
    <source>
        <dbReference type="ARBA" id="ARBA00023002"/>
    </source>
</evidence>
<dbReference type="InterPro" id="IPR050074">
    <property type="entry name" value="DHO_dehydrogenase"/>
</dbReference>
<comment type="cofactor">
    <cofactor evidence="1">
        <name>FMN</name>
        <dbReference type="ChEBI" id="CHEBI:58210"/>
    </cofactor>
</comment>
<dbReference type="PANTHER" id="PTHR48109:SF4">
    <property type="entry name" value="DIHYDROOROTATE DEHYDROGENASE (QUINONE), MITOCHONDRIAL"/>
    <property type="match status" value="1"/>
</dbReference>
<dbReference type="InterPro" id="IPR012135">
    <property type="entry name" value="Dihydroorotate_DH_1_2"/>
</dbReference>
<dbReference type="PANTHER" id="PTHR48109">
    <property type="entry name" value="DIHYDROOROTATE DEHYDROGENASE (QUINONE), MITOCHONDRIAL-RELATED"/>
    <property type="match status" value="1"/>
</dbReference>
<dbReference type="GO" id="GO:0005743">
    <property type="term" value="C:mitochondrial inner membrane"/>
    <property type="evidence" value="ECO:0007669"/>
    <property type="project" value="TreeGrafter"/>
</dbReference>
<comment type="catalytic activity">
    <reaction evidence="14">
        <text>(S)-dihydroorotate + a quinone = orotate + a quinol</text>
        <dbReference type="Rhea" id="RHEA:30187"/>
        <dbReference type="ChEBI" id="CHEBI:24646"/>
        <dbReference type="ChEBI" id="CHEBI:30839"/>
        <dbReference type="ChEBI" id="CHEBI:30864"/>
        <dbReference type="ChEBI" id="CHEBI:132124"/>
        <dbReference type="EC" id="1.3.5.2"/>
    </reaction>
</comment>
<dbReference type="GO" id="GO:0106430">
    <property type="term" value="F:dihydroorotate dehydrogenase (quinone) activity"/>
    <property type="evidence" value="ECO:0007669"/>
    <property type="project" value="UniProtKB-EC"/>
</dbReference>
<dbReference type="GO" id="GO:0006207">
    <property type="term" value="P:'de novo' pyrimidine nucleobase biosynthetic process"/>
    <property type="evidence" value="ECO:0007669"/>
    <property type="project" value="InterPro"/>
</dbReference>
<accession>A0A183E4J0</accession>
<comment type="similarity">
    <text evidence="5">Belongs to the dihydroorotate dehydrogenase family. Type 2 subfamily.</text>
</comment>
<keyword evidence="8" id="KW-0285">Flavoprotein</keyword>
<dbReference type="UniPathway" id="UPA00070">
    <property type="reaction ID" value="UER00946"/>
</dbReference>
<keyword evidence="9" id="KW-0288">FMN</keyword>
<evidence type="ECO:0000256" key="14">
    <source>
        <dbReference type="ARBA" id="ARBA00048639"/>
    </source>
</evidence>
<dbReference type="Pfam" id="PF01180">
    <property type="entry name" value="DHO_dh"/>
    <property type="match status" value="2"/>
</dbReference>
<keyword evidence="12" id="KW-0472">Membrane</keyword>
<dbReference type="WBParaSite" id="GPUH_0001590301-mRNA-1">
    <property type="protein sequence ID" value="GPUH_0001590301-mRNA-1"/>
    <property type="gene ID" value="GPUH_0001590301"/>
</dbReference>
<dbReference type="InterPro" id="IPR001295">
    <property type="entry name" value="Dihydroorotate_DH_CS"/>
</dbReference>
<comment type="function">
    <text evidence="2">Catalyzes the conversion of dihydroorotate to orotate with quinone as electron acceptor.</text>
</comment>
<evidence type="ECO:0000256" key="3">
    <source>
        <dbReference type="ARBA" id="ARBA00004370"/>
    </source>
</evidence>
<dbReference type="PROSITE" id="PS00912">
    <property type="entry name" value="DHODEHASE_2"/>
    <property type="match status" value="1"/>
</dbReference>
<dbReference type="CDD" id="cd04738">
    <property type="entry name" value="DHOD_2_like"/>
    <property type="match status" value="1"/>
</dbReference>
<name>A0A183E4J0_9BILA</name>
<feature type="domain" description="Dihydroorotate dehydrogenase catalytic" evidence="15">
    <location>
        <begin position="173"/>
        <end position="275"/>
    </location>
</feature>
<dbReference type="Gene3D" id="3.20.20.70">
    <property type="entry name" value="Aldolase class I"/>
    <property type="match status" value="2"/>
</dbReference>
<evidence type="ECO:0000256" key="4">
    <source>
        <dbReference type="ARBA" id="ARBA00005161"/>
    </source>
</evidence>
<dbReference type="InterPro" id="IPR005720">
    <property type="entry name" value="Dihydroorotate_DH_cat"/>
</dbReference>
<evidence type="ECO:0000256" key="7">
    <source>
        <dbReference type="ARBA" id="ARBA00017599"/>
    </source>
</evidence>
<dbReference type="InterPro" id="IPR005719">
    <property type="entry name" value="Dihydroorotate_DH_2"/>
</dbReference>
<evidence type="ECO:0000256" key="2">
    <source>
        <dbReference type="ARBA" id="ARBA00003125"/>
    </source>
</evidence>
<protein>
    <recommendedName>
        <fullName evidence="7">Dihydroorotate dehydrogenase (quinone), mitochondrial</fullName>
        <ecNumber evidence="6">1.3.5.2</ecNumber>
    </recommendedName>
    <alternativeName>
        <fullName evidence="13">Dihydroorotate oxidase</fullName>
    </alternativeName>
</protein>
<dbReference type="SUPFAM" id="SSF51395">
    <property type="entry name" value="FMN-linked oxidoreductases"/>
    <property type="match status" value="1"/>
</dbReference>
<evidence type="ECO:0000256" key="6">
    <source>
        <dbReference type="ARBA" id="ARBA00012791"/>
    </source>
</evidence>